<organism evidence="1 2">
    <name type="scientific">Vermiconidia calcicola</name>
    <dbReference type="NCBI Taxonomy" id="1690605"/>
    <lineage>
        <taxon>Eukaryota</taxon>
        <taxon>Fungi</taxon>
        <taxon>Dikarya</taxon>
        <taxon>Ascomycota</taxon>
        <taxon>Pezizomycotina</taxon>
        <taxon>Dothideomycetes</taxon>
        <taxon>Dothideomycetidae</taxon>
        <taxon>Mycosphaerellales</taxon>
        <taxon>Extremaceae</taxon>
        <taxon>Vermiconidia</taxon>
    </lineage>
</organism>
<evidence type="ECO:0000313" key="2">
    <source>
        <dbReference type="Proteomes" id="UP001281147"/>
    </source>
</evidence>
<dbReference type="Proteomes" id="UP001281147">
    <property type="component" value="Unassembled WGS sequence"/>
</dbReference>
<sequence>MRCLSVKLEDWEPESDDEEYDREAEFCFVTGISTQGPNEYDIEGLEPVRHGVSDAVLGSESQAEVGWCLETLYADWPNLKQADAEEKCAFPMHPRCFEMFKKLSIQRRGKVDIDGLWKLRDVSRSPLR</sequence>
<proteinExistence type="predicted"/>
<keyword evidence="2" id="KW-1185">Reference proteome</keyword>
<gene>
    <name evidence="1" type="ORF">LTR37_009086</name>
</gene>
<evidence type="ECO:0000313" key="1">
    <source>
        <dbReference type="EMBL" id="KAK3712643.1"/>
    </source>
</evidence>
<reference evidence="1" key="1">
    <citation type="submission" date="2023-07" db="EMBL/GenBank/DDBJ databases">
        <title>Black Yeasts Isolated from many extreme environments.</title>
        <authorList>
            <person name="Coleine C."/>
            <person name="Stajich J.E."/>
            <person name="Selbmann L."/>
        </authorList>
    </citation>
    <scope>NUCLEOTIDE SEQUENCE</scope>
    <source>
        <strain evidence="1">CCFEE 5714</strain>
    </source>
</reference>
<name>A0ACC3N926_9PEZI</name>
<dbReference type="EMBL" id="JAUTXU010000069">
    <property type="protein sequence ID" value="KAK3712643.1"/>
    <property type="molecule type" value="Genomic_DNA"/>
</dbReference>
<comment type="caution">
    <text evidence="1">The sequence shown here is derived from an EMBL/GenBank/DDBJ whole genome shotgun (WGS) entry which is preliminary data.</text>
</comment>
<accession>A0ACC3N926</accession>
<protein>
    <submittedName>
        <fullName evidence="1">Uncharacterized protein</fullName>
    </submittedName>
</protein>